<protein>
    <submittedName>
        <fullName evidence="1">Uncharacterized protein</fullName>
    </submittedName>
</protein>
<evidence type="ECO:0000313" key="1">
    <source>
        <dbReference type="EMBL" id="KAK4296645.1"/>
    </source>
</evidence>
<name>A0AAE1TVG3_9EUCA</name>
<dbReference type="AlphaFoldDB" id="A0AAE1TVG3"/>
<proteinExistence type="predicted"/>
<dbReference type="EMBL" id="JAWZYT010003810">
    <property type="protein sequence ID" value="KAK4296645.1"/>
    <property type="molecule type" value="Genomic_DNA"/>
</dbReference>
<comment type="caution">
    <text evidence="1">The sequence shown here is derived from an EMBL/GenBank/DDBJ whole genome shotgun (WGS) entry which is preliminary data.</text>
</comment>
<evidence type="ECO:0000313" key="2">
    <source>
        <dbReference type="Proteomes" id="UP001292094"/>
    </source>
</evidence>
<gene>
    <name evidence="1" type="ORF">Pmani_030875</name>
</gene>
<organism evidence="1 2">
    <name type="scientific">Petrolisthes manimaculis</name>
    <dbReference type="NCBI Taxonomy" id="1843537"/>
    <lineage>
        <taxon>Eukaryota</taxon>
        <taxon>Metazoa</taxon>
        <taxon>Ecdysozoa</taxon>
        <taxon>Arthropoda</taxon>
        <taxon>Crustacea</taxon>
        <taxon>Multicrustacea</taxon>
        <taxon>Malacostraca</taxon>
        <taxon>Eumalacostraca</taxon>
        <taxon>Eucarida</taxon>
        <taxon>Decapoda</taxon>
        <taxon>Pleocyemata</taxon>
        <taxon>Anomura</taxon>
        <taxon>Galatheoidea</taxon>
        <taxon>Porcellanidae</taxon>
        <taxon>Petrolisthes</taxon>
    </lineage>
</organism>
<dbReference type="Proteomes" id="UP001292094">
    <property type="component" value="Unassembled WGS sequence"/>
</dbReference>
<sequence>MEDGEHETKGEILYETKDILYETKGEMILHETKEENTRPRGKILHETKREDFIRFYTRPKERTRDQVGGRTRVQLYRDAVNESHSVLV</sequence>
<reference evidence="1" key="1">
    <citation type="submission" date="2023-11" db="EMBL/GenBank/DDBJ databases">
        <title>Genome assemblies of two species of porcelain crab, Petrolisthes cinctipes and Petrolisthes manimaculis (Anomura: Porcellanidae).</title>
        <authorList>
            <person name="Angst P."/>
        </authorList>
    </citation>
    <scope>NUCLEOTIDE SEQUENCE</scope>
    <source>
        <strain evidence="1">PB745_02</strain>
        <tissue evidence="1">Gill</tissue>
    </source>
</reference>
<accession>A0AAE1TVG3</accession>
<keyword evidence="2" id="KW-1185">Reference proteome</keyword>